<reference evidence="4" key="1">
    <citation type="journal article" date="2011" name="Genome Biol.">
        <title>The draft genome of the carcinogenic human liver fluke Clonorchis sinensis.</title>
        <authorList>
            <person name="Wang X."/>
            <person name="Chen W."/>
            <person name="Huang Y."/>
            <person name="Sun J."/>
            <person name="Men J."/>
            <person name="Liu H."/>
            <person name="Luo F."/>
            <person name="Guo L."/>
            <person name="Lv X."/>
            <person name="Deng C."/>
            <person name="Zhou C."/>
            <person name="Fan Y."/>
            <person name="Li X."/>
            <person name="Huang L."/>
            <person name="Hu Y."/>
            <person name="Liang C."/>
            <person name="Hu X."/>
            <person name="Xu J."/>
            <person name="Yu X."/>
        </authorList>
    </citation>
    <scope>NUCLEOTIDE SEQUENCE [LARGE SCALE GENOMIC DNA]</scope>
    <source>
        <strain evidence="4">Henan</strain>
    </source>
</reference>
<keyword evidence="2" id="KW-0472">Membrane</keyword>
<evidence type="ECO:0000259" key="3">
    <source>
        <dbReference type="PROSITE" id="PS50268"/>
    </source>
</evidence>
<dbReference type="GO" id="GO:0005509">
    <property type="term" value="F:calcium ion binding"/>
    <property type="evidence" value="ECO:0007669"/>
    <property type="project" value="UniProtKB-UniRule"/>
</dbReference>
<name>G7YLV7_CLOSI</name>
<dbReference type="Proteomes" id="UP000008909">
    <property type="component" value="Unassembled WGS sequence"/>
</dbReference>
<dbReference type="AlphaFoldDB" id="G7YLV7"/>
<reference key="2">
    <citation type="submission" date="2011-10" db="EMBL/GenBank/DDBJ databases">
        <title>The genome and transcriptome sequence of Clonorchis sinensis provide insights into the carcinogenic liver fluke.</title>
        <authorList>
            <person name="Wang X."/>
            <person name="Huang Y."/>
            <person name="Chen W."/>
            <person name="Liu H."/>
            <person name="Guo L."/>
            <person name="Chen Y."/>
            <person name="Luo F."/>
            <person name="Zhou W."/>
            <person name="Sun J."/>
            <person name="Mao Q."/>
            <person name="Liang P."/>
            <person name="Zhou C."/>
            <person name="Tian Y."/>
            <person name="Men J."/>
            <person name="Lv X."/>
            <person name="Huang L."/>
            <person name="Zhou J."/>
            <person name="Hu Y."/>
            <person name="Li R."/>
            <person name="Zhang F."/>
            <person name="Lei H."/>
            <person name="Li X."/>
            <person name="Hu X."/>
            <person name="Liang C."/>
            <person name="Xu J."/>
            <person name="Wu Z."/>
            <person name="Yu X."/>
        </authorList>
    </citation>
    <scope>NUCLEOTIDE SEQUENCE</scope>
    <source>
        <strain>Henan</strain>
    </source>
</reference>
<evidence type="ECO:0000256" key="2">
    <source>
        <dbReference type="SAM" id="Phobius"/>
    </source>
</evidence>
<dbReference type="Pfam" id="PF00028">
    <property type="entry name" value="Cadherin"/>
    <property type="match status" value="1"/>
</dbReference>
<protein>
    <submittedName>
        <fullName evidence="4">Cadherin</fullName>
    </submittedName>
</protein>
<dbReference type="GO" id="GO:0016020">
    <property type="term" value="C:membrane"/>
    <property type="evidence" value="ECO:0007669"/>
    <property type="project" value="InterPro"/>
</dbReference>
<feature type="domain" description="Cadherin" evidence="3">
    <location>
        <begin position="69"/>
        <end position="178"/>
    </location>
</feature>
<sequence length="1129" mass="125414">MGLKFIDACGGKYRLDEINRNRSVHSSRNFDAFSILAVTLCVFMYLQPSTSSKVGLSQGGHDGNPTTNGRPLLQVEATDADSGDNGRITYRIGAGNSAGFFTLDNATGILMISPKVAVDQQNTQAGSSTQTHIAEPPTMTNREYRLLFEACDHGVPKRCATPIWVRLLLDVDEMSNLVSRDHLSAHMTNEYIYPESLGPLTSSGNKLKEDGSQNVAGAKMVQAGGALPDNSRIKYSEGRAWSSGSRNPIDGYYRSDGLSRDQMDKYNWNMDGVIPNRRVYVDGDGRSLREFNHAPTSLVVSEAVIICLVVVFIVLLCAAGILFYLVRRKSILYTVGARVKSTDPNHQVPVAKATDSNVVSFHSQTGGERLETDKSSSVYRVTQNLHPDEGKTTNMTATNSSNLTGTQGTPADVMSTLSYSVRLLSAILGCWFESAVGRVLLTSKVDPYRVLRVHYGLTFAFAIILRNPCSLLRVEFTGWLVSVLSYFGYRNGFPCCSRSSIFTISDGTVCLPLPLNILPPHIVHRYPHILTIGSISYGDAFSCVHIRPCIVICSPHWSAMLFINGPGQSFESIDRKADMANPVFPQLWCKLADTRQSLIASITPKLEAQRTYLRRMFLSLSSGNWKKKSEDSNQQCQVHCARVHHGLYIYREDDANCEEGVCFRHLKSKQISGPLGRSHSNVNTAYVLEKIKAVAVAVFLTSYEKKVTLEVPRFTVFIDTLRLFSYERKRLHALLRRNSEPLLDQASNSSRLASLNESIYMSRAFMPSNFAQPVENTTNNGLCPGLARKSIPQSPLAKVVTRSITPFWELTSGTDNRVNGCAEQPGMMTESTLWKPVNPNSSNTVYHMGPQVFSNRLPLHSPPEETRYPCEKLTNAASYLGVSPPARQAGFHLRGDSLPVYAEQLSPRMSTSGKWSAFHPALEHQPYQELANLTATLRRHNYPTRSIHTWLPQDKVFSNTLRSSSNAYGPLHPSQYVLTPRFHYANAQLNSTIGRPTSPSVNPSNPVQFYRPPSVLSRCDNGCEAGERSENEDVKLSSRDFDYQMPDKNDCISPTDISKRKRARVLLADFAECDQVVGTIDNGAEQQEQHDLENPTFVESIDSPSHKVNSPSYSRAKYVYDAYREASFV</sequence>
<dbReference type="Gene3D" id="2.60.40.60">
    <property type="entry name" value="Cadherins"/>
    <property type="match status" value="1"/>
</dbReference>
<feature type="transmembrane region" description="Helical" evidence="2">
    <location>
        <begin position="303"/>
        <end position="326"/>
    </location>
</feature>
<keyword evidence="2" id="KW-0812">Transmembrane</keyword>
<evidence type="ECO:0000313" key="5">
    <source>
        <dbReference type="Proteomes" id="UP000008909"/>
    </source>
</evidence>
<accession>G7YLV7</accession>
<proteinExistence type="predicted"/>
<dbReference type="PROSITE" id="PS50268">
    <property type="entry name" value="CADHERIN_2"/>
    <property type="match status" value="1"/>
</dbReference>
<keyword evidence="2" id="KW-1133">Transmembrane helix</keyword>
<organism evidence="4 5">
    <name type="scientific">Clonorchis sinensis</name>
    <name type="common">Chinese liver fluke</name>
    <dbReference type="NCBI Taxonomy" id="79923"/>
    <lineage>
        <taxon>Eukaryota</taxon>
        <taxon>Metazoa</taxon>
        <taxon>Spiralia</taxon>
        <taxon>Lophotrochozoa</taxon>
        <taxon>Platyhelminthes</taxon>
        <taxon>Trematoda</taxon>
        <taxon>Digenea</taxon>
        <taxon>Opisthorchiida</taxon>
        <taxon>Opisthorchiata</taxon>
        <taxon>Opisthorchiidae</taxon>
        <taxon>Clonorchis</taxon>
    </lineage>
</organism>
<gene>
    <name evidence="4" type="ORF">CLF_111674</name>
</gene>
<dbReference type="CDD" id="cd11304">
    <property type="entry name" value="Cadherin_repeat"/>
    <property type="match status" value="1"/>
</dbReference>
<dbReference type="GO" id="GO:0007156">
    <property type="term" value="P:homophilic cell adhesion via plasma membrane adhesion molecules"/>
    <property type="evidence" value="ECO:0007669"/>
    <property type="project" value="InterPro"/>
</dbReference>
<dbReference type="EMBL" id="DF143655">
    <property type="protein sequence ID" value="GAA53938.1"/>
    <property type="molecule type" value="Genomic_DNA"/>
</dbReference>
<keyword evidence="1" id="KW-0106">Calcium</keyword>
<dbReference type="SUPFAM" id="SSF49313">
    <property type="entry name" value="Cadherin-like"/>
    <property type="match status" value="1"/>
</dbReference>
<evidence type="ECO:0000313" key="4">
    <source>
        <dbReference type="EMBL" id="GAA53938.1"/>
    </source>
</evidence>
<keyword evidence="5" id="KW-1185">Reference proteome</keyword>
<dbReference type="InterPro" id="IPR015919">
    <property type="entry name" value="Cadherin-like_sf"/>
</dbReference>
<evidence type="ECO:0000256" key="1">
    <source>
        <dbReference type="PROSITE-ProRule" id="PRU00043"/>
    </source>
</evidence>
<dbReference type="InterPro" id="IPR002126">
    <property type="entry name" value="Cadherin-like_dom"/>
</dbReference>